<dbReference type="PANTHER" id="PTHR34598">
    <property type="entry name" value="BLL6449 PROTEIN"/>
    <property type="match status" value="1"/>
</dbReference>
<dbReference type="InterPro" id="IPR044053">
    <property type="entry name" value="AsaB-like"/>
</dbReference>
<dbReference type="GO" id="GO:0016491">
    <property type="term" value="F:oxidoreductase activity"/>
    <property type="evidence" value="ECO:0007669"/>
    <property type="project" value="InterPro"/>
</dbReference>
<sequence>MEPIETHIEYIVDDPRFLKERPFAVNISPASKIDGTLHTVNWVPQRTVIHDIRLLKGVTLDQYGFQNFQYVFTPLPKEQLTHSDVVRYQIETEQFLKQALNVERVICFDCRFRKNGPPINVGEVIDVNNPLHFDLPPRGAHSKSCRLVLQSHIEKITDDITFEGGPFLIKKIINTIGEPQLLHRKYRYRIVNTWRPLVERLDDNPLAFCDFRTVDKDDLLASDQIYAQLRTELYYLKYNKNQKWYWLSHQTPEEVMVMVMYDTKAGSGARFCPHVSFENPQADSQAPPRESVETRSIVLSLNSADDC</sequence>
<dbReference type="AlphaFoldDB" id="A0A0D2JEP9"/>
<dbReference type="RefSeq" id="XP_013274806.1">
    <property type="nucleotide sequence ID" value="XM_013419352.1"/>
</dbReference>
<comment type="similarity">
    <text evidence="1">Belongs to the asaB hydroxylase/desaturase family.</text>
</comment>
<dbReference type="NCBIfam" id="NF041278">
    <property type="entry name" value="CmcJ_NvfI_EfuI"/>
    <property type="match status" value="1"/>
</dbReference>
<dbReference type="HOGENOM" id="CLU_042688_2_0_1"/>
<dbReference type="EMBL" id="KN847476">
    <property type="protein sequence ID" value="KIX07670.1"/>
    <property type="molecule type" value="Genomic_DNA"/>
</dbReference>
<organism evidence="2 3">
    <name type="scientific">Rhinocladiella mackenziei CBS 650.93</name>
    <dbReference type="NCBI Taxonomy" id="1442369"/>
    <lineage>
        <taxon>Eukaryota</taxon>
        <taxon>Fungi</taxon>
        <taxon>Dikarya</taxon>
        <taxon>Ascomycota</taxon>
        <taxon>Pezizomycotina</taxon>
        <taxon>Eurotiomycetes</taxon>
        <taxon>Chaetothyriomycetidae</taxon>
        <taxon>Chaetothyriales</taxon>
        <taxon>Herpotrichiellaceae</taxon>
        <taxon>Rhinocladiella</taxon>
    </lineage>
</organism>
<keyword evidence="3" id="KW-1185">Reference proteome</keyword>
<accession>A0A0D2JEP9</accession>
<dbReference type="Proteomes" id="UP000053617">
    <property type="component" value="Unassembled WGS sequence"/>
</dbReference>
<dbReference type="OrthoDB" id="412788at2759"/>
<proteinExistence type="inferred from homology"/>
<dbReference type="VEuPathDB" id="FungiDB:Z518_02324"/>
<reference evidence="2 3" key="1">
    <citation type="submission" date="2015-01" db="EMBL/GenBank/DDBJ databases">
        <title>The Genome Sequence of Rhinocladiella mackenzie CBS 650.93.</title>
        <authorList>
            <consortium name="The Broad Institute Genomics Platform"/>
            <person name="Cuomo C."/>
            <person name="de Hoog S."/>
            <person name="Gorbushina A."/>
            <person name="Stielow B."/>
            <person name="Teixiera M."/>
            <person name="Abouelleil A."/>
            <person name="Chapman S.B."/>
            <person name="Priest M."/>
            <person name="Young S.K."/>
            <person name="Wortman J."/>
            <person name="Nusbaum C."/>
            <person name="Birren B."/>
        </authorList>
    </citation>
    <scope>NUCLEOTIDE SEQUENCE [LARGE SCALE GENOMIC DNA]</scope>
    <source>
        <strain evidence="2 3">CBS 650.93</strain>
    </source>
</reference>
<evidence type="ECO:0000256" key="1">
    <source>
        <dbReference type="ARBA" id="ARBA00023604"/>
    </source>
</evidence>
<name>A0A0D2JEP9_9EURO</name>
<gene>
    <name evidence="2" type="ORF">Z518_02324</name>
</gene>
<evidence type="ECO:0000313" key="3">
    <source>
        <dbReference type="Proteomes" id="UP000053617"/>
    </source>
</evidence>
<evidence type="ECO:0000313" key="2">
    <source>
        <dbReference type="EMBL" id="KIX07670.1"/>
    </source>
</evidence>
<dbReference type="GeneID" id="25290395"/>
<protein>
    <submittedName>
        <fullName evidence="2">Uncharacterized protein</fullName>
    </submittedName>
</protein>
<dbReference type="PANTHER" id="PTHR34598:SF3">
    <property type="entry name" value="OXIDOREDUCTASE AN1597"/>
    <property type="match status" value="1"/>
</dbReference>